<accession>A0A6I3L3J9</accession>
<keyword evidence="3" id="KW-1185">Reference proteome</keyword>
<dbReference type="RefSeq" id="WP_154790331.1">
    <property type="nucleotide sequence ID" value="NZ_WMBB01000012.1"/>
</dbReference>
<reference evidence="2 3" key="1">
    <citation type="submission" date="2019-11" db="EMBL/GenBank/DDBJ databases">
        <title>Nocardia sp. nov. CT2-14 isolated from soil.</title>
        <authorList>
            <person name="Kanchanasin P."/>
            <person name="Tanasupawat S."/>
            <person name="Yuki M."/>
            <person name="Kudo T."/>
        </authorList>
    </citation>
    <scope>NUCLEOTIDE SEQUENCE [LARGE SCALE GENOMIC DNA]</scope>
    <source>
        <strain evidence="2 3">CT2-14</strain>
    </source>
</reference>
<feature type="region of interest" description="Disordered" evidence="1">
    <location>
        <begin position="1"/>
        <end position="37"/>
    </location>
</feature>
<dbReference type="Proteomes" id="UP000432464">
    <property type="component" value="Unassembled WGS sequence"/>
</dbReference>
<sequence length="101" mass="11391">MPRRKPRSKESARSHRDPRPLGDVFGRTEPGPGTDDIFIVRTVPGARAAKSYRCPGCDQVIPPGTPHVVAWAAHGGEDDRRHWHNGCWNGRNTRTITRRWS</sequence>
<evidence type="ECO:0000313" key="2">
    <source>
        <dbReference type="EMBL" id="MTE15878.1"/>
    </source>
</evidence>
<dbReference type="EMBL" id="WMBB01000012">
    <property type="protein sequence ID" value="MTE15878.1"/>
    <property type="molecule type" value="Genomic_DNA"/>
</dbReference>
<dbReference type="AlphaFoldDB" id="A0A6I3L3J9"/>
<name>A0A6I3L3J9_9NOCA</name>
<protein>
    <submittedName>
        <fullName evidence="2">ATP/GTP-binding protein</fullName>
    </submittedName>
</protein>
<evidence type="ECO:0000313" key="3">
    <source>
        <dbReference type="Proteomes" id="UP000432464"/>
    </source>
</evidence>
<comment type="caution">
    <text evidence="2">The sequence shown here is derived from an EMBL/GenBank/DDBJ whole genome shotgun (WGS) entry which is preliminary data.</text>
</comment>
<proteinExistence type="predicted"/>
<organism evidence="2 3">
    <name type="scientific">Nocardia aurantiaca</name>
    <dbReference type="NCBI Taxonomy" id="2675850"/>
    <lineage>
        <taxon>Bacteria</taxon>
        <taxon>Bacillati</taxon>
        <taxon>Actinomycetota</taxon>
        <taxon>Actinomycetes</taxon>
        <taxon>Mycobacteriales</taxon>
        <taxon>Nocardiaceae</taxon>
        <taxon>Nocardia</taxon>
    </lineage>
</organism>
<gene>
    <name evidence="2" type="ORF">GLP40_24300</name>
</gene>
<evidence type="ECO:0000256" key="1">
    <source>
        <dbReference type="SAM" id="MobiDB-lite"/>
    </source>
</evidence>
<feature type="compositionally biased region" description="Basic and acidic residues" evidence="1">
    <location>
        <begin position="8"/>
        <end position="20"/>
    </location>
</feature>